<dbReference type="Proteomes" id="UP000235786">
    <property type="component" value="Unassembled WGS sequence"/>
</dbReference>
<name>A0A2J6QRE6_HYAVF</name>
<dbReference type="InterPro" id="IPR046341">
    <property type="entry name" value="SET_dom_sf"/>
</dbReference>
<dbReference type="PANTHER" id="PTHR12197:SF251">
    <property type="entry name" value="EG:BACR7C10.4 PROTEIN"/>
    <property type="match status" value="1"/>
</dbReference>
<protein>
    <submittedName>
        <fullName evidence="2">SET domain-containing protein</fullName>
    </submittedName>
</protein>
<evidence type="ECO:0000313" key="2">
    <source>
        <dbReference type="EMBL" id="PMD28840.1"/>
    </source>
</evidence>
<dbReference type="InterPro" id="IPR001214">
    <property type="entry name" value="SET_dom"/>
</dbReference>
<dbReference type="SUPFAM" id="SSF82199">
    <property type="entry name" value="SET domain"/>
    <property type="match status" value="1"/>
</dbReference>
<dbReference type="Pfam" id="PF00856">
    <property type="entry name" value="SET"/>
    <property type="match status" value="1"/>
</dbReference>
<dbReference type="PANTHER" id="PTHR12197">
    <property type="entry name" value="HISTONE-LYSINE N-METHYLTRANSFERASE SMYD"/>
    <property type="match status" value="1"/>
</dbReference>
<dbReference type="CDD" id="cd20071">
    <property type="entry name" value="SET_SMYD"/>
    <property type="match status" value="1"/>
</dbReference>
<dbReference type="OrthoDB" id="5945798at2759"/>
<keyword evidence="3" id="KW-1185">Reference proteome</keyword>
<evidence type="ECO:0000259" key="1">
    <source>
        <dbReference type="PROSITE" id="PS50280"/>
    </source>
</evidence>
<evidence type="ECO:0000313" key="3">
    <source>
        <dbReference type="Proteomes" id="UP000235786"/>
    </source>
</evidence>
<dbReference type="GO" id="GO:0005634">
    <property type="term" value="C:nucleus"/>
    <property type="evidence" value="ECO:0007669"/>
    <property type="project" value="TreeGrafter"/>
</dbReference>
<dbReference type="STRING" id="1149755.A0A2J6QRE6"/>
<feature type="domain" description="SET" evidence="1">
    <location>
        <begin position="18"/>
        <end position="300"/>
    </location>
</feature>
<proteinExistence type="predicted"/>
<dbReference type="Gene3D" id="2.170.270.10">
    <property type="entry name" value="SET domain"/>
    <property type="match status" value="1"/>
</dbReference>
<gene>
    <name evidence="2" type="ORF">L207DRAFT_539377</name>
</gene>
<dbReference type="EMBL" id="KZ613983">
    <property type="protein sequence ID" value="PMD28840.1"/>
    <property type="molecule type" value="Genomic_DNA"/>
</dbReference>
<dbReference type="InterPro" id="IPR050869">
    <property type="entry name" value="H3K4_H4K5_MeTrfase"/>
</dbReference>
<sequence length="525" mass="59888">MSQAVQHLDSFARVKATVPLEIRQSSIPVAGRGMFATELISAQNLIFSIAKPLLCIVDDGAEALRNICDNCFATRKGIYQTIRERRLTYDFPDGILNKPSNLKSWTFLSILRIINSSDPPEACRIEAWEHHHRVECTVLSQMHHDLRGVENKVPARSMRALIRLMCLYDAGMIPAAEWEEFMSLKVTSGIGREKLAGHVEYLAEIVDYYKVTKLEKSVVKQLAYAHFNNNLVMDQPLLRNSFSYPSGNGCVTSGVCLEPFASMINHSCQPNSWWTFNGSEFQLRAVRDIPTGEELSISYIGITASYRSRQENIIKDWGFECSCLLCKEGPQEPMEGPLHENLLEIQKLERSTPVGSPLQMNQDFIDEMLLSGYHLGNYPIPYLYRQIYTATLRKGDNIEGLKVYLKIYFEIEHVVIPPPFPDDRINSLKKVISLIRTAELVESLLITEEIKSLLPYIRGFLSKKLCRETEKCFGPDTEIAKFEREQHQKMFGQSTNAYDDRERYVNDINKVLGWAGLTNIPEMNL</sequence>
<dbReference type="SMART" id="SM00317">
    <property type="entry name" value="SET"/>
    <property type="match status" value="1"/>
</dbReference>
<accession>A0A2J6QRE6</accession>
<dbReference type="PROSITE" id="PS50280">
    <property type="entry name" value="SET"/>
    <property type="match status" value="1"/>
</dbReference>
<organism evidence="2 3">
    <name type="scientific">Hyaloscypha variabilis (strain UAMH 11265 / GT02V1 / F)</name>
    <name type="common">Meliniomyces variabilis</name>
    <dbReference type="NCBI Taxonomy" id="1149755"/>
    <lineage>
        <taxon>Eukaryota</taxon>
        <taxon>Fungi</taxon>
        <taxon>Dikarya</taxon>
        <taxon>Ascomycota</taxon>
        <taxon>Pezizomycotina</taxon>
        <taxon>Leotiomycetes</taxon>
        <taxon>Helotiales</taxon>
        <taxon>Hyaloscyphaceae</taxon>
        <taxon>Hyaloscypha</taxon>
        <taxon>Hyaloscypha variabilis</taxon>
    </lineage>
</organism>
<dbReference type="AlphaFoldDB" id="A0A2J6QRE6"/>
<reference evidence="2 3" key="1">
    <citation type="submission" date="2016-04" db="EMBL/GenBank/DDBJ databases">
        <title>A degradative enzymes factory behind the ericoid mycorrhizal symbiosis.</title>
        <authorList>
            <consortium name="DOE Joint Genome Institute"/>
            <person name="Martino E."/>
            <person name="Morin E."/>
            <person name="Grelet G."/>
            <person name="Kuo A."/>
            <person name="Kohler A."/>
            <person name="Daghino S."/>
            <person name="Barry K."/>
            <person name="Choi C."/>
            <person name="Cichocki N."/>
            <person name="Clum A."/>
            <person name="Copeland A."/>
            <person name="Hainaut M."/>
            <person name="Haridas S."/>
            <person name="Labutti K."/>
            <person name="Lindquist E."/>
            <person name="Lipzen A."/>
            <person name="Khouja H.-R."/>
            <person name="Murat C."/>
            <person name="Ohm R."/>
            <person name="Olson A."/>
            <person name="Spatafora J."/>
            <person name="Veneault-Fourrey C."/>
            <person name="Henrissat B."/>
            <person name="Grigoriev I."/>
            <person name="Martin F."/>
            <person name="Perotto S."/>
        </authorList>
    </citation>
    <scope>NUCLEOTIDE SEQUENCE [LARGE SCALE GENOMIC DNA]</scope>
    <source>
        <strain evidence="2 3">F</strain>
    </source>
</reference>